<organism evidence="1">
    <name type="scientific">bioreactor metagenome</name>
    <dbReference type="NCBI Taxonomy" id="1076179"/>
    <lineage>
        <taxon>unclassified sequences</taxon>
        <taxon>metagenomes</taxon>
        <taxon>ecological metagenomes</taxon>
    </lineage>
</organism>
<dbReference type="EMBL" id="VSSQ01052186">
    <property type="protein sequence ID" value="MPN06282.1"/>
    <property type="molecule type" value="Genomic_DNA"/>
</dbReference>
<comment type="caution">
    <text evidence="1">The sequence shown here is derived from an EMBL/GenBank/DDBJ whole genome shotgun (WGS) entry which is preliminary data.</text>
</comment>
<evidence type="ECO:0000313" key="1">
    <source>
        <dbReference type="EMBL" id="MPN06282.1"/>
    </source>
</evidence>
<name>A0A645EYG0_9ZZZZ</name>
<accession>A0A645EYG0</accession>
<reference evidence="1" key="1">
    <citation type="submission" date="2019-08" db="EMBL/GenBank/DDBJ databases">
        <authorList>
            <person name="Kucharzyk K."/>
            <person name="Murdoch R.W."/>
            <person name="Higgins S."/>
            <person name="Loffler F."/>
        </authorList>
    </citation>
    <scope>NUCLEOTIDE SEQUENCE</scope>
</reference>
<protein>
    <submittedName>
        <fullName evidence="1">Uncharacterized protein</fullName>
    </submittedName>
</protein>
<dbReference type="AlphaFoldDB" id="A0A645EYG0"/>
<sequence length="215" mass="23654">MGNDLFDRSAADVVGHDRGAGGAVSGLDRVHHLPLSADPGIDPGPVSRRTVQPQVPVLRRASLLDFRGAQLRYFSADHGQSADLLPGDSAAFPALGGYGCDASGGDGRLSRTGGVHRLFRRTDHHHDHRLSAGSVHDAHFRGDHDLSAVPVFMGQRHGGIGLRRQTRRVDDQSVRRQRHRRFQHLVFSDRCFQRGLQRPQLAGQLRLRRRGQNAA</sequence>
<gene>
    <name evidence="1" type="ORF">SDC9_153538</name>
</gene>
<proteinExistence type="predicted"/>